<dbReference type="InterPro" id="IPR045676">
    <property type="entry name" value="DUF6194"/>
</dbReference>
<feature type="compositionally biased region" description="Low complexity" evidence="1">
    <location>
        <begin position="142"/>
        <end position="153"/>
    </location>
</feature>
<keyword evidence="4" id="KW-1185">Reference proteome</keyword>
<dbReference type="RefSeq" id="WP_394821624.1">
    <property type="nucleotide sequence ID" value="NZ_CP089984.1"/>
</dbReference>
<protein>
    <submittedName>
        <fullName evidence="3">DUF6194 family protein</fullName>
    </submittedName>
</protein>
<evidence type="ECO:0000313" key="4">
    <source>
        <dbReference type="Proteomes" id="UP001370348"/>
    </source>
</evidence>
<gene>
    <name evidence="3" type="ORF">LZC94_29655</name>
</gene>
<dbReference type="Proteomes" id="UP001370348">
    <property type="component" value="Chromosome"/>
</dbReference>
<evidence type="ECO:0000256" key="1">
    <source>
        <dbReference type="SAM" id="MobiDB-lite"/>
    </source>
</evidence>
<proteinExistence type="predicted"/>
<feature type="domain" description="DUF6194" evidence="2">
    <location>
        <begin position="1"/>
        <end position="138"/>
    </location>
</feature>
<sequence length="167" mass="18553">MDQASITRYIVEAFAQVHTDTSTADTFFFYSSYRKLPFATLVTHDTDFDHASHLDRPDVFGLNVGIGRETFRSFFGPRRAGGGESPYDFTALDRVMPHPVYGAMHWVCVLNPSETTFRTVQPLLAEAYDRAVRMHARATITAQTPADADAPPTLQESASPPERAPKA</sequence>
<feature type="region of interest" description="Disordered" evidence="1">
    <location>
        <begin position="142"/>
        <end position="167"/>
    </location>
</feature>
<evidence type="ECO:0000313" key="3">
    <source>
        <dbReference type="EMBL" id="WXB12007.1"/>
    </source>
</evidence>
<evidence type="ECO:0000259" key="2">
    <source>
        <dbReference type="Pfam" id="PF19694"/>
    </source>
</evidence>
<organism evidence="3 4">
    <name type="scientific">Pendulispora albinea</name>
    <dbReference type="NCBI Taxonomy" id="2741071"/>
    <lineage>
        <taxon>Bacteria</taxon>
        <taxon>Pseudomonadati</taxon>
        <taxon>Myxococcota</taxon>
        <taxon>Myxococcia</taxon>
        <taxon>Myxococcales</taxon>
        <taxon>Sorangiineae</taxon>
        <taxon>Pendulisporaceae</taxon>
        <taxon>Pendulispora</taxon>
    </lineage>
</organism>
<reference evidence="3 4" key="1">
    <citation type="submission" date="2021-12" db="EMBL/GenBank/DDBJ databases">
        <title>Discovery of the Pendulisporaceae a myxobacterial family with distinct sporulation behavior and unique specialized metabolism.</title>
        <authorList>
            <person name="Garcia R."/>
            <person name="Popoff A."/>
            <person name="Bader C.D."/>
            <person name="Loehr J."/>
            <person name="Walesch S."/>
            <person name="Walt C."/>
            <person name="Boldt J."/>
            <person name="Bunk B."/>
            <person name="Haeckl F.J.F.P.J."/>
            <person name="Gunesch A.P."/>
            <person name="Birkelbach J."/>
            <person name="Nuebel U."/>
            <person name="Pietschmann T."/>
            <person name="Bach T."/>
            <person name="Mueller R."/>
        </authorList>
    </citation>
    <scope>NUCLEOTIDE SEQUENCE [LARGE SCALE GENOMIC DNA]</scope>
    <source>
        <strain evidence="3 4">MSr11954</strain>
    </source>
</reference>
<dbReference type="Pfam" id="PF19694">
    <property type="entry name" value="DUF6194"/>
    <property type="match status" value="1"/>
</dbReference>
<accession>A0ABZ2LM67</accession>
<dbReference type="EMBL" id="CP089984">
    <property type="protein sequence ID" value="WXB12007.1"/>
    <property type="molecule type" value="Genomic_DNA"/>
</dbReference>
<name>A0ABZ2LM67_9BACT</name>